<evidence type="ECO:0000256" key="3">
    <source>
        <dbReference type="ARBA" id="ARBA00035716"/>
    </source>
</evidence>
<keyword evidence="5" id="KW-1185">Reference proteome</keyword>
<dbReference type="EMBL" id="LN609528">
    <property type="protein sequence ID" value="CEF64526.1"/>
    <property type="molecule type" value="Genomic_DNA"/>
</dbReference>
<evidence type="ECO:0000313" key="4">
    <source>
        <dbReference type="EMBL" id="CEF64526.1"/>
    </source>
</evidence>
<dbReference type="AlphaFoldDB" id="A0A090L3Y3"/>
<gene>
    <name evidence="4 6 7" type="ORF">SRAE_1000278000</name>
</gene>
<evidence type="ECO:0000313" key="5">
    <source>
        <dbReference type="Proteomes" id="UP000035682"/>
    </source>
</evidence>
<evidence type="ECO:0000313" key="6">
    <source>
        <dbReference type="WBParaSite" id="SRAE_1000278000.1"/>
    </source>
</evidence>
<evidence type="ECO:0000313" key="7">
    <source>
        <dbReference type="WormBase" id="SRAE_1000278000"/>
    </source>
</evidence>
<comment type="similarity">
    <text evidence="1">Belongs to the universal ribosomal protein uL10 family.</text>
</comment>
<dbReference type="SUPFAM" id="SSF160369">
    <property type="entry name" value="Ribosomal protein L10-like"/>
    <property type="match status" value="1"/>
</dbReference>
<sequence>MYQRFFQNSLQSVTQIRNVSSKYVRPHPRHYKRRLFEEAVAPVLPEEKKKCVSKTFLMEQAKLEKEEYMEIELALAKKVKDWIIENEFRVMAYCQLLPIQGRTRRLAVNQLRLQELDLKSYSNKVMKKVFENTPLETVNCLLHGSNCIMFAKDIDKLGLLFNQAKKLNWLQPLAFSVDDRILSYSECEALAKLPSLDCVKGETAQIISRISNDLVNNISHHSNSLANTLAEISTEK</sequence>
<name>A0A090L3Y3_STRRB</name>
<dbReference type="InterPro" id="IPR043141">
    <property type="entry name" value="Ribosomal_uL10-like_sf"/>
</dbReference>
<dbReference type="Proteomes" id="UP000035682">
    <property type="component" value="Unplaced"/>
</dbReference>
<accession>A0A090L3Y3</accession>
<dbReference type="InterPro" id="IPR047865">
    <property type="entry name" value="Ribosomal_uL10_bac_type"/>
</dbReference>
<dbReference type="Gene3D" id="3.30.70.1730">
    <property type="match status" value="1"/>
</dbReference>
<reference evidence="4 5" key="1">
    <citation type="submission" date="2014-09" db="EMBL/GenBank/DDBJ databases">
        <authorList>
            <person name="Martin A.A."/>
        </authorList>
    </citation>
    <scope>NUCLEOTIDE SEQUENCE</scope>
    <source>
        <strain evidence="5">ED321</strain>
        <strain evidence="4">ED321 Heterogonic</strain>
    </source>
</reference>
<dbReference type="OMA" id="MGICHRL"/>
<dbReference type="WBParaSite" id="SRAE_1000278000.1">
    <property type="protein sequence ID" value="SRAE_1000278000.1"/>
    <property type="gene ID" value="WBGene00259396"/>
</dbReference>
<reference evidence="6" key="2">
    <citation type="submission" date="2020-12" db="UniProtKB">
        <authorList>
            <consortium name="WormBaseParasite"/>
        </authorList>
    </citation>
    <scope>IDENTIFICATION</scope>
</reference>
<evidence type="ECO:0000256" key="1">
    <source>
        <dbReference type="ARBA" id="ARBA00008889"/>
    </source>
</evidence>
<dbReference type="STRING" id="34506.A0A090L3Y3"/>
<protein>
    <recommendedName>
        <fullName evidence="2">Large ribosomal subunit protein uL10m</fullName>
    </recommendedName>
    <alternativeName>
        <fullName evidence="3">39S ribosomal protein L10, mitochondrial</fullName>
    </alternativeName>
</protein>
<organism evidence="4">
    <name type="scientific">Strongyloides ratti</name>
    <name type="common">Parasitic roundworm</name>
    <dbReference type="NCBI Taxonomy" id="34506"/>
    <lineage>
        <taxon>Eukaryota</taxon>
        <taxon>Metazoa</taxon>
        <taxon>Ecdysozoa</taxon>
        <taxon>Nematoda</taxon>
        <taxon>Chromadorea</taxon>
        <taxon>Rhabditida</taxon>
        <taxon>Tylenchina</taxon>
        <taxon>Panagrolaimomorpha</taxon>
        <taxon>Strongyloidoidea</taxon>
        <taxon>Strongyloididae</taxon>
        <taxon>Strongyloides</taxon>
    </lineage>
</organism>
<evidence type="ECO:0000256" key="2">
    <source>
        <dbReference type="ARBA" id="ARBA00035707"/>
    </source>
</evidence>
<dbReference type="WormBase" id="SRAE_1000278000">
    <property type="protein sequence ID" value="SRP00156"/>
    <property type="gene ID" value="WBGene00259396"/>
</dbReference>
<dbReference type="PANTHER" id="PTHR11560">
    <property type="entry name" value="39S RIBOSOMAL PROTEIN L10, MITOCHONDRIAL"/>
    <property type="match status" value="1"/>
</dbReference>
<dbReference type="OrthoDB" id="360689at2759"/>
<dbReference type="GeneID" id="36376891"/>
<dbReference type="RefSeq" id="XP_024503727.1">
    <property type="nucleotide sequence ID" value="XM_024649895.1"/>
</dbReference>
<proteinExistence type="inferred from homology"/>
<dbReference type="CTD" id="36376891"/>